<organism evidence="9">
    <name type="scientific">hydrocarbon metagenome</name>
    <dbReference type="NCBI Taxonomy" id="938273"/>
    <lineage>
        <taxon>unclassified sequences</taxon>
        <taxon>metagenomes</taxon>
        <taxon>ecological metagenomes</taxon>
    </lineage>
</organism>
<comment type="caution">
    <text evidence="9">The sequence shown here is derived from an EMBL/GenBank/DDBJ whole genome shotgun (WGS) entry which is preliminary data.</text>
</comment>
<keyword evidence="9" id="KW-0132">Cell division</keyword>
<dbReference type="InterPro" id="IPR037041">
    <property type="entry name" value="Trigger_fac_C_sf"/>
</dbReference>
<dbReference type="Gene3D" id="1.10.3120.10">
    <property type="entry name" value="Trigger factor, C-terminal domain"/>
    <property type="match status" value="1"/>
</dbReference>
<proteinExistence type="inferred from homology"/>
<dbReference type="InterPro" id="IPR027304">
    <property type="entry name" value="Trigger_fact/SurA_dom_sf"/>
</dbReference>
<keyword evidence="4" id="KW-0697">Rotamase</keyword>
<protein>
    <recommendedName>
        <fullName evidence="3">peptidylprolyl isomerase</fullName>
        <ecNumber evidence="3">5.2.1.8</ecNumber>
    </recommendedName>
</protein>
<dbReference type="InterPro" id="IPR008881">
    <property type="entry name" value="Trigger_fac_ribosome-bd_bac"/>
</dbReference>
<keyword evidence="9" id="KW-0131">Cell cycle</keyword>
<dbReference type="HAMAP" id="MF_00303">
    <property type="entry name" value="Trigger_factor_Tig"/>
    <property type="match status" value="1"/>
</dbReference>
<dbReference type="Gene3D" id="3.10.50.40">
    <property type="match status" value="1"/>
</dbReference>
<dbReference type="EMBL" id="LNQE01000221">
    <property type="protein sequence ID" value="KUG28417.1"/>
    <property type="molecule type" value="Genomic_DNA"/>
</dbReference>
<dbReference type="GO" id="GO:0006457">
    <property type="term" value="P:protein folding"/>
    <property type="evidence" value="ECO:0007669"/>
    <property type="project" value="InterPro"/>
</dbReference>
<evidence type="ECO:0000256" key="4">
    <source>
        <dbReference type="ARBA" id="ARBA00023110"/>
    </source>
</evidence>
<name>A0A0W8G5Y3_9ZZZZ</name>
<keyword evidence="5" id="KW-0143">Chaperone</keyword>
<dbReference type="PIRSF" id="PIRSF003095">
    <property type="entry name" value="Trigger_factor"/>
    <property type="match status" value="1"/>
</dbReference>
<dbReference type="InterPro" id="IPR036611">
    <property type="entry name" value="Trigger_fac_ribosome-bd_sf"/>
</dbReference>
<reference evidence="9" key="1">
    <citation type="journal article" date="2015" name="Proc. Natl. Acad. Sci. U.S.A.">
        <title>Networks of energetic and metabolic interactions define dynamics in microbial communities.</title>
        <authorList>
            <person name="Embree M."/>
            <person name="Liu J.K."/>
            <person name="Al-Bassam M.M."/>
            <person name="Zengler K."/>
        </authorList>
    </citation>
    <scope>NUCLEOTIDE SEQUENCE</scope>
</reference>
<evidence type="ECO:0000256" key="6">
    <source>
        <dbReference type="ARBA" id="ARBA00023235"/>
    </source>
</evidence>
<keyword evidence="6 9" id="KW-0413">Isomerase</keyword>
<dbReference type="Pfam" id="PF05697">
    <property type="entry name" value="Trigger_N"/>
    <property type="match status" value="1"/>
</dbReference>
<evidence type="ECO:0000256" key="2">
    <source>
        <dbReference type="ARBA" id="ARBA00005464"/>
    </source>
</evidence>
<accession>A0A0W8G5Y3</accession>
<evidence type="ECO:0000259" key="7">
    <source>
        <dbReference type="Pfam" id="PF05697"/>
    </source>
</evidence>
<evidence type="ECO:0000313" key="9">
    <source>
        <dbReference type="EMBL" id="KUG28417.1"/>
    </source>
</evidence>
<gene>
    <name evidence="9" type="ORF">ASZ90_001717</name>
</gene>
<dbReference type="GO" id="GO:0051301">
    <property type="term" value="P:cell division"/>
    <property type="evidence" value="ECO:0007669"/>
    <property type="project" value="UniProtKB-KW"/>
</dbReference>
<evidence type="ECO:0000259" key="8">
    <source>
        <dbReference type="Pfam" id="PF05698"/>
    </source>
</evidence>
<dbReference type="InterPro" id="IPR046357">
    <property type="entry name" value="PPIase_dom_sf"/>
</dbReference>
<evidence type="ECO:0000256" key="5">
    <source>
        <dbReference type="ARBA" id="ARBA00023186"/>
    </source>
</evidence>
<dbReference type="NCBIfam" id="TIGR00115">
    <property type="entry name" value="tig"/>
    <property type="match status" value="1"/>
</dbReference>
<dbReference type="GO" id="GO:0015031">
    <property type="term" value="P:protein transport"/>
    <property type="evidence" value="ECO:0007669"/>
    <property type="project" value="InterPro"/>
</dbReference>
<dbReference type="Gene3D" id="3.30.70.1050">
    <property type="entry name" value="Trigger factor ribosome-binding domain"/>
    <property type="match status" value="1"/>
</dbReference>
<dbReference type="InterPro" id="IPR008880">
    <property type="entry name" value="Trigger_fac_C"/>
</dbReference>
<dbReference type="InterPro" id="IPR005215">
    <property type="entry name" value="Trig_fac"/>
</dbReference>
<sequence length="450" mass="49902">MEYNVIVVSPVKTKVEVKVPAEEANAALTATVAIYRQKADFKGFRKGKVPSSVVESRFRKEIVGEATNDLLNVHINEIMAELKKSPFSRIDVDQVELVKDQPLDYTFEFEHAPAFELPAYIGLEVEEEEAVVSEKDIEAVIERIRGNLAELTPLAENRPAKDGEVVSLSFEAFEDGVPVPGVRAENFQLTLGEAQALPDFEALVKTVPSGGQGEGQMTFPEDFINQALAGKTVTMKVAVHVIKEKKLPPLDDAMAQKAGHFESLERMREAITMSYQKSRQDLHKAAAQKKLLDGILEKLDFPLPEALVETHLGQLIDDFVERLERRGKSLESTGKTLEGLRTEFREQAESIARTQIFLMNVAEKEGLEVDPREMDQYFNQLSQKTGQDVLTLKQYYEQNNMVIPVRDKLLADKAVELIYSKANVKKVPGADATAAASAAVGEGTKEEAGE</sequence>
<dbReference type="SUPFAM" id="SSF54534">
    <property type="entry name" value="FKBP-like"/>
    <property type="match status" value="1"/>
</dbReference>
<dbReference type="SUPFAM" id="SSF102735">
    <property type="entry name" value="Trigger factor ribosome-binding domain"/>
    <property type="match status" value="1"/>
</dbReference>
<feature type="domain" description="Trigger factor C-terminal" evidence="8">
    <location>
        <begin position="263"/>
        <end position="418"/>
    </location>
</feature>
<dbReference type="SUPFAM" id="SSF109998">
    <property type="entry name" value="Triger factor/SurA peptide-binding domain-like"/>
    <property type="match status" value="1"/>
</dbReference>
<dbReference type="AlphaFoldDB" id="A0A0W8G5Y3"/>
<dbReference type="Pfam" id="PF05698">
    <property type="entry name" value="Trigger_C"/>
    <property type="match status" value="1"/>
</dbReference>
<dbReference type="GO" id="GO:0003755">
    <property type="term" value="F:peptidyl-prolyl cis-trans isomerase activity"/>
    <property type="evidence" value="ECO:0007669"/>
    <property type="project" value="UniProtKB-KW"/>
</dbReference>
<feature type="domain" description="Trigger factor ribosome-binding bacterial" evidence="7">
    <location>
        <begin position="1"/>
        <end position="144"/>
    </location>
</feature>
<comment type="catalytic activity">
    <reaction evidence="1">
        <text>[protein]-peptidylproline (omega=180) = [protein]-peptidylproline (omega=0)</text>
        <dbReference type="Rhea" id="RHEA:16237"/>
        <dbReference type="Rhea" id="RHEA-COMP:10747"/>
        <dbReference type="Rhea" id="RHEA-COMP:10748"/>
        <dbReference type="ChEBI" id="CHEBI:83833"/>
        <dbReference type="ChEBI" id="CHEBI:83834"/>
        <dbReference type="EC" id="5.2.1.8"/>
    </reaction>
</comment>
<comment type="similarity">
    <text evidence="2">Belongs to the FKBP-type PPIase family. Tig subfamily.</text>
</comment>
<evidence type="ECO:0000256" key="3">
    <source>
        <dbReference type="ARBA" id="ARBA00013194"/>
    </source>
</evidence>
<evidence type="ECO:0000256" key="1">
    <source>
        <dbReference type="ARBA" id="ARBA00000971"/>
    </source>
</evidence>
<dbReference type="EC" id="5.2.1.8" evidence="3"/>